<dbReference type="PANTHER" id="PTHR14021">
    <property type="entry name" value="IRON-SULFUR CLUSTER CO-CHAPERONE PROTEIN HSCB"/>
    <property type="match status" value="1"/>
</dbReference>
<feature type="compositionally biased region" description="Basic and acidic residues" evidence="3">
    <location>
        <begin position="58"/>
        <end position="75"/>
    </location>
</feature>
<dbReference type="GO" id="GO:0009060">
    <property type="term" value="P:aerobic respiration"/>
    <property type="evidence" value="ECO:0007669"/>
    <property type="project" value="EnsemblFungi"/>
</dbReference>
<dbReference type="NCBIfam" id="TIGR00714">
    <property type="entry name" value="hscB"/>
    <property type="match status" value="1"/>
</dbReference>
<dbReference type="GO" id="GO:0044572">
    <property type="term" value="P:[4Fe-4S] cluster assembly"/>
    <property type="evidence" value="ECO:0007669"/>
    <property type="project" value="EnsemblFungi"/>
</dbReference>
<dbReference type="PANTHER" id="PTHR14021:SF15">
    <property type="entry name" value="IRON-SULFUR CLUSTER CO-CHAPERONE PROTEIN HSCB"/>
    <property type="match status" value="1"/>
</dbReference>
<feature type="region of interest" description="Disordered" evidence="3">
    <location>
        <begin position="56"/>
        <end position="75"/>
    </location>
</feature>
<dbReference type="GO" id="GO:0051087">
    <property type="term" value="F:protein-folding chaperone binding"/>
    <property type="evidence" value="ECO:0007669"/>
    <property type="project" value="EnsemblFungi"/>
</dbReference>
<keyword evidence="2" id="KW-0143">Chaperone</keyword>
<comment type="similarity">
    <text evidence="1">Belongs to the HscB family.</text>
</comment>
<evidence type="ECO:0000256" key="2">
    <source>
        <dbReference type="ARBA" id="ARBA00023186"/>
    </source>
</evidence>
<name>A0A1E4TG50_9ASCO</name>
<proteinExistence type="inferred from homology"/>
<dbReference type="OrthoDB" id="448954at2759"/>
<dbReference type="CDD" id="cd06257">
    <property type="entry name" value="DnaJ"/>
    <property type="match status" value="1"/>
</dbReference>
<dbReference type="SUPFAM" id="SSF46565">
    <property type="entry name" value="Chaperone J-domain"/>
    <property type="match status" value="1"/>
</dbReference>
<dbReference type="SUPFAM" id="SSF47144">
    <property type="entry name" value="HSC20 (HSCB), C-terminal oligomerisation domain"/>
    <property type="match status" value="1"/>
</dbReference>
<dbReference type="Pfam" id="PF00226">
    <property type="entry name" value="DnaJ"/>
    <property type="match status" value="1"/>
</dbReference>
<evidence type="ECO:0000256" key="3">
    <source>
        <dbReference type="SAM" id="MobiDB-lite"/>
    </source>
</evidence>
<sequence length="198" mass="23284">MKAIRFLARRSSRPTNVRFSSTQNFYSLFPKTFNNNTKPFNFDVRELRNEFIKLQSQHHPDHAPQNEKEQYEERSSTLNKAYSCLKDPLLRAEHLLQLAGYSLKGDQAEHTDISDQEFYMTILDIHEAVEEAQTEKDLEPIITANNDRIKSLISKLTDAFESEDYNTAKDLTVKLRYWKNLERTLREWGPGKPIMFTH</sequence>
<dbReference type="InterPro" id="IPR036869">
    <property type="entry name" value="J_dom_sf"/>
</dbReference>
<dbReference type="GO" id="GO:0001671">
    <property type="term" value="F:ATPase activator activity"/>
    <property type="evidence" value="ECO:0007669"/>
    <property type="project" value="EnsemblFungi"/>
</dbReference>
<dbReference type="GO" id="GO:0006879">
    <property type="term" value="P:intracellular iron ion homeostasis"/>
    <property type="evidence" value="ECO:0007669"/>
    <property type="project" value="EnsemblFungi"/>
</dbReference>
<dbReference type="GO" id="GO:0051259">
    <property type="term" value="P:protein complex oligomerization"/>
    <property type="evidence" value="ECO:0007669"/>
    <property type="project" value="InterPro"/>
</dbReference>
<dbReference type="GO" id="GO:0044571">
    <property type="term" value="P:[2Fe-2S] cluster assembly"/>
    <property type="evidence" value="ECO:0007669"/>
    <property type="project" value="EnsemblFungi"/>
</dbReference>
<reference evidence="6" key="1">
    <citation type="submission" date="2016-02" db="EMBL/GenBank/DDBJ databases">
        <title>Comparative genomics of biotechnologically important yeasts.</title>
        <authorList>
            <consortium name="DOE Joint Genome Institute"/>
            <person name="Riley R."/>
            <person name="Haridas S."/>
            <person name="Wolfe K.H."/>
            <person name="Lopes M.R."/>
            <person name="Hittinger C.T."/>
            <person name="Goker M."/>
            <person name="Salamov A."/>
            <person name="Wisecaver J."/>
            <person name="Long T.M."/>
            <person name="Aerts A.L."/>
            <person name="Barry K."/>
            <person name="Choi C."/>
            <person name="Clum A."/>
            <person name="Coughlan A.Y."/>
            <person name="Deshpande S."/>
            <person name="Douglass A.P."/>
            <person name="Hanson S.J."/>
            <person name="Klenk H.-P."/>
            <person name="Labutti K."/>
            <person name="Lapidus A."/>
            <person name="Lindquist E."/>
            <person name="Lipzen A."/>
            <person name="Meier-Kolthoff J.P."/>
            <person name="Ohm R.A."/>
            <person name="Otillar R.P."/>
            <person name="Pangilinan J."/>
            <person name="Peng Y."/>
            <person name="Rokas A."/>
            <person name="Rosa C.A."/>
            <person name="Scheuner C."/>
            <person name="Sibirny A.A."/>
            <person name="Slot J.C."/>
            <person name="Stielow J.B."/>
            <person name="Sun H."/>
            <person name="Kurtzman C.P."/>
            <person name="Blackwell M."/>
            <person name="Jeffries T.W."/>
            <person name="Grigoriev I.V."/>
        </authorList>
    </citation>
    <scope>NUCLEOTIDE SEQUENCE [LARGE SCALE GENOMIC DNA]</scope>
    <source>
        <strain evidence="6">NRRL Y-17796</strain>
    </source>
</reference>
<dbReference type="InterPro" id="IPR036386">
    <property type="entry name" value="HscB_C_sf"/>
</dbReference>
<dbReference type="PROSITE" id="PS50076">
    <property type="entry name" value="DNAJ_2"/>
    <property type="match status" value="1"/>
</dbReference>
<dbReference type="GO" id="GO:0005759">
    <property type="term" value="C:mitochondrial matrix"/>
    <property type="evidence" value="ECO:0007669"/>
    <property type="project" value="EnsemblFungi"/>
</dbReference>
<evidence type="ECO:0000313" key="6">
    <source>
        <dbReference type="Proteomes" id="UP000095023"/>
    </source>
</evidence>
<gene>
    <name evidence="5" type="ORF">CANCADRAFT_110344</name>
</gene>
<dbReference type="Gene3D" id="1.10.287.110">
    <property type="entry name" value="DnaJ domain"/>
    <property type="match status" value="1"/>
</dbReference>
<keyword evidence="6" id="KW-1185">Reference proteome</keyword>
<dbReference type="Pfam" id="PF07743">
    <property type="entry name" value="HSCB_C"/>
    <property type="match status" value="1"/>
</dbReference>
<dbReference type="EMBL" id="KV453842">
    <property type="protein sequence ID" value="ODV90744.1"/>
    <property type="molecule type" value="Genomic_DNA"/>
</dbReference>
<dbReference type="InterPro" id="IPR001623">
    <property type="entry name" value="DnaJ_domain"/>
</dbReference>
<dbReference type="Proteomes" id="UP000095023">
    <property type="component" value="Unassembled WGS sequence"/>
</dbReference>
<dbReference type="AlphaFoldDB" id="A0A1E4TG50"/>
<protein>
    <recommendedName>
        <fullName evidence="4">J domain-containing protein</fullName>
    </recommendedName>
</protein>
<accession>A0A1E4TG50</accession>
<evidence type="ECO:0000259" key="4">
    <source>
        <dbReference type="PROSITE" id="PS50076"/>
    </source>
</evidence>
<organism evidence="5 6">
    <name type="scientific">Tortispora caseinolytica NRRL Y-17796</name>
    <dbReference type="NCBI Taxonomy" id="767744"/>
    <lineage>
        <taxon>Eukaryota</taxon>
        <taxon>Fungi</taxon>
        <taxon>Dikarya</taxon>
        <taxon>Ascomycota</taxon>
        <taxon>Saccharomycotina</taxon>
        <taxon>Trigonopsidomycetes</taxon>
        <taxon>Trigonopsidales</taxon>
        <taxon>Trigonopsidaceae</taxon>
        <taxon>Tortispora</taxon>
    </lineage>
</organism>
<dbReference type="SMART" id="SM00271">
    <property type="entry name" value="DnaJ"/>
    <property type="match status" value="1"/>
</dbReference>
<dbReference type="InterPro" id="IPR009073">
    <property type="entry name" value="HscB_oligo_C"/>
</dbReference>
<evidence type="ECO:0000313" key="5">
    <source>
        <dbReference type="EMBL" id="ODV90744.1"/>
    </source>
</evidence>
<dbReference type="InterPro" id="IPR004640">
    <property type="entry name" value="HscB"/>
</dbReference>
<feature type="domain" description="J" evidence="4">
    <location>
        <begin position="24"/>
        <end position="105"/>
    </location>
</feature>
<dbReference type="Gene3D" id="1.20.1280.20">
    <property type="entry name" value="HscB, C-terminal domain"/>
    <property type="match status" value="1"/>
</dbReference>
<evidence type="ECO:0000256" key="1">
    <source>
        <dbReference type="ARBA" id="ARBA00010476"/>
    </source>
</evidence>